<evidence type="ECO:0000259" key="18">
    <source>
        <dbReference type="Pfam" id="PF07304"/>
    </source>
</evidence>
<feature type="compositionally biased region" description="Low complexity" evidence="17">
    <location>
        <begin position="962"/>
        <end position="973"/>
    </location>
</feature>
<comment type="similarity">
    <text evidence="3">Belongs to the WD repeat SEC31 family.</text>
</comment>
<gene>
    <name evidence="20" type="ORF">TERG_12009</name>
</gene>
<dbReference type="InterPro" id="IPR019775">
    <property type="entry name" value="WD40_repeat_CS"/>
</dbReference>
<dbReference type="FunCoup" id="A0A080WKD4">
    <property type="interactions" value="662"/>
</dbReference>
<dbReference type="FunFam" id="1.20.940.10:FF:000007">
    <property type="entry name" value="Protein transport protein (SEC31), putative"/>
    <property type="match status" value="1"/>
</dbReference>
<feature type="region of interest" description="Disordered" evidence="17">
    <location>
        <begin position="489"/>
        <end position="512"/>
    </location>
</feature>
<keyword evidence="11" id="KW-0653">Protein transport</keyword>
<dbReference type="Gene3D" id="1.20.940.10">
    <property type="entry name" value="Functional domain of the splicing factor Prp18"/>
    <property type="match status" value="1"/>
</dbReference>
<sequence length="1113" mass="121529">MVRLRQIPRSAAFAWSPGHSSPFLATGTHVRAVDVDFSNETFLELWDLKLDGENVGAELQPVAKISTESRFHDLGWAETEDSTRGLIAGALENGALNLWDAAKLLDGSSSEPAMKVAAHSGAVKTLQFHPRHSNLLASGGSVGELFITDLNNIENPTRLGKVAASQVEIDCLDWNKKVPHILATGNSDGFVTVWDAKAGKESLTLKNLGRKPVSAIAWDPEKPTRLVTSIPLETDPVILVWDLRNANAPERVLKGHESGVLSLSWCPQDPRLLLSSGEDNRNICWNPQTGEAYGEFPIVTNATFQTRFNPTNPNILATASLDGKISVQTLQNTNPETAQKGDDAQPLNDEDFFAKAQTQPQGPTFSLPKAPKWFERPTTANFGFGGRVISVVTAPGTRTSTIRISKFEVDASIGAATDAFESALSSGDVRSICESRAAEAKTEEEKSDWRVMTTLMSETPRKELVTHLGFTGDVDEAADSLAKLGLKTEESEEKKVEEKEKPSLAPPAGARKHKRLTSIFDTGADGESDSFLTDLSASKAAQTNSPFQLFTGEETEADKSITKALIQGQFDKALEICLKEDRMADALMIALSGGQECIEKAQEAYFLKKCEGPSYVRLLASIAGKDIWDVVHNADLKNWKEIVAVICTFADDKDYPELCEALGDRLEEYSRTHDSKETRKDASFCYLASSKLEKVVSIWIQELKENESKMVETASGETGFSIHVQVLRDFIEKVTVFRQVSKFVDAEKDKPSDWKLTSLYDKYIEYAEIVATHGRLDVAEKYLSLLPDSHPAGGAAKNRIQLATKKATTKATPKASTSHIPAARQASTALPQPSLGGYTPVQPPLSQQPPMMNRGPTPNNPYAPPAFNQPANPYAPSAQTSSYAPTTGYQPTQQPGIAPPLFHGQQAHGVPPPPRGLTQSPSTVKPHTERSNVPAWNDLPEGFARTPTPRRGTPSQGPAVISSPFPNQQQQAQSPPPPVDHLLHLQYRSVTNSITNPSIAAGDRSHIPDNAKPIFEILSADMQRVKARAPSSFKAQVNDTERRLNILFDHLNNEDLLKPATIESMVELARAIQSREYEAAQAIHLDILTNRTDECGNWMVGVKRLIGMSKATP</sequence>
<dbReference type="GeneID" id="10376539"/>
<keyword evidence="9" id="KW-0256">Endoplasmic reticulum</keyword>
<dbReference type="InterPro" id="IPR040251">
    <property type="entry name" value="SEC31-like"/>
</dbReference>
<evidence type="ECO:0000256" key="7">
    <source>
        <dbReference type="ARBA" id="ARBA00022574"/>
    </source>
</evidence>
<dbReference type="GO" id="GO:0005198">
    <property type="term" value="F:structural molecule activity"/>
    <property type="evidence" value="ECO:0007669"/>
    <property type="project" value="TreeGrafter"/>
</dbReference>
<dbReference type="GO" id="GO:0005789">
    <property type="term" value="C:endoplasmic reticulum membrane"/>
    <property type="evidence" value="ECO:0007669"/>
    <property type="project" value="UniProtKB-SubCell"/>
</dbReference>
<evidence type="ECO:0000256" key="13">
    <source>
        <dbReference type="ARBA" id="ARBA00023329"/>
    </source>
</evidence>
<feature type="domain" description="Sec16 Sec23-binding" evidence="19">
    <location>
        <begin position="561"/>
        <end position="784"/>
    </location>
</feature>
<dbReference type="InterPro" id="IPR001680">
    <property type="entry name" value="WD40_rpt"/>
</dbReference>
<name>A0A080WKD4_TRIRC</name>
<dbReference type="Pfam" id="PF07304">
    <property type="entry name" value="SRA1"/>
    <property type="match status" value="1"/>
</dbReference>
<feature type="compositionally biased region" description="Polar residues" evidence="17">
    <location>
        <begin position="877"/>
        <end position="895"/>
    </location>
</feature>
<dbReference type="PANTHER" id="PTHR13923">
    <property type="entry name" value="SEC31-RELATED PROTEIN"/>
    <property type="match status" value="1"/>
</dbReference>
<keyword evidence="6" id="KW-0813">Transport</keyword>
<keyword evidence="8" id="KW-0677">Repeat</keyword>
<evidence type="ECO:0000256" key="8">
    <source>
        <dbReference type="ARBA" id="ARBA00022737"/>
    </source>
</evidence>
<accession>A0A080WKD4</accession>
<dbReference type="GO" id="GO:0007029">
    <property type="term" value="P:endoplasmic reticulum organization"/>
    <property type="evidence" value="ECO:0007669"/>
    <property type="project" value="TreeGrafter"/>
</dbReference>
<reference evidence="21" key="1">
    <citation type="journal article" date="2012" name="MBio">
        <title>Comparative genome analysis of Trichophyton rubrum and related dermatophytes reveals candidate genes involved in infection.</title>
        <authorList>
            <person name="Martinez D.A."/>
            <person name="Oliver B.G."/>
            <person name="Graeser Y."/>
            <person name="Goldberg J.M."/>
            <person name="Li W."/>
            <person name="Martinez-Rossi N.M."/>
            <person name="Monod M."/>
            <person name="Shelest E."/>
            <person name="Barton R.C."/>
            <person name="Birch E."/>
            <person name="Brakhage A.A."/>
            <person name="Chen Z."/>
            <person name="Gurr S.J."/>
            <person name="Heiman D."/>
            <person name="Heitman J."/>
            <person name="Kosti I."/>
            <person name="Rossi A."/>
            <person name="Saif S."/>
            <person name="Samalova M."/>
            <person name="Saunders C.W."/>
            <person name="Shea T."/>
            <person name="Summerbell R.C."/>
            <person name="Xu J."/>
            <person name="Young S."/>
            <person name="Zeng Q."/>
            <person name="Birren B.W."/>
            <person name="Cuomo C.A."/>
            <person name="White T.C."/>
        </authorList>
    </citation>
    <scope>NUCLEOTIDE SEQUENCE [LARGE SCALE GENOMIC DNA]</scope>
    <source>
        <strain evidence="21">ATCC MYA-4607 / CBS 118892</strain>
    </source>
</reference>
<feature type="compositionally biased region" description="Low complexity" evidence="17">
    <location>
        <begin position="806"/>
        <end position="815"/>
    </location>
</feature>
<dbReference type="GO" id="GO:0090110">
    <property type="term" value="P:COPII-coated vesicle cargo loading"/>
    <property type="evidence" value="ECO:0007669"/>
    <property type="project" value="TreeGrafter"/>
</dbReference>
<dbReference type="Pfam" id="PF12931">
    <property type="entry name" value="TPR_Sec16"/>
    <property type="match status" value="1"/>
</dbReference>
<dbReference type="OrthoDB" id="542917at2759"/>
<dbReference type="VEuPathDB" id="FungiDB:TERG_12009"/>
<dbReference type="InterPro" id="IPR015943">
    <property type="entry name" value="WD40/YVTN_repeat-like_dom_sf"/>
</dbReference>
<dbReference type="GO" id="GO:0030127">
    <property type="term" value="C:COPII vesicle coat"/>
    <property type="evidence" value="ECO:0007669"/>
    <property type="project" value="TreeGrafter"/>
</dbReference>
<evidence type="ECO:0000256" key="6">
    <source>
        <dbReference type="ARBA" id="ARBA00022448"/>
    </source>
</evidence>
<evidence type="ECO:0000256" key="4">
    <source>
        <dbReference type="ARBA" id="ARBA00013507"/>
    </source>
</evidence>
<dbReference type="InterPro" id="IPR009917">
    <property type="entry name" value="SRA1/Sec31"/>
</dbReference>
<evidence type="ECO:0000256" key="3">
    <source>
        <dbReference type="ARBA" id="ARBA00009358"/>
    </source>
</evidence>
<dbReference type="AlphaFoldDB" id="A0A080WKD4"/>
<dbReference type="PANTHER" id="PTHR13923:SF11">
    <property type="entry name" value="SECRETORY 31, ISOFORM D"/>
    <property type="match status" value="1"/>
</dbReference>
<dbReference type="eggNOG" id="KOG0307">
    <property type="taxonomic scope" value="Eukaryota"/>
</dbReference>
<keyword evidence="7 16" id="KW-0853">WD repeat</keyword>
<evidence type="ECO:0000256" key="10">
    <source>
        <dbReference type="ARBA" id="ARBA00022892"/>
    </source>
</evidence>
<comment type="subunit">
    <text evidence="15">The COPII coat is composed of at least 5 proteins: the SEC23/24 complex, the SEC13/31 complex, and the protein SAR1. SEC13 and SEC31 make a 2:2 tetramer that forms the edge element of the COPII outer coat. The tetramer self-assembles in multiple copies to form the complete polyhedral cage. Interacts (via WD 8) with SEC13.</text>
</comment>
<evidence type="ECO:0000259" key="19">
    <source>
        <dbReference type="Pfam" id="PF12931"/>
    </source>
</evidence>
<feature type="domain" description="SRA1/Sec31" evidence="18">
    <location>
        <begin position="1027"/>
        <end position="1108"/>
    </location>
</feature>
<dbReference type="InterPro" id="IPR036322">
    <property type="entry name" value="WD40_repeat_dom_sf"/>
</dbReference>
<evidence type="ECO:0000256" key="9">
    <source>
        <dbReference type="ARBA" id="ARBA00022824"/>
    </source>
</evidence>
<dbReference type="SUPFAM" id="SSF50978">
    <property type="entry name" value="WD40 repeat-like"/>
    <property type="match status" value="1"/>
</dbReference>
<evidence type="ECO:0000313" key="20">
    <source>
        <dbReference type="EMBL" id="KFL61227.1"/>
    </source>
</evidence>
<dbReference type="STRING" id="559305.A0A080WKD4"/>
<evidence type="ECO:0000256" key="15">
    <source>
        <dbReference type="ARBA" id="ARBA00025864"/>
    </source>
</evidence>
<keyword evidence="10" id="KW-0931">ER-Golgi transport</keyword>
<dbReference type="OMA" id="WLERPCG"/>
<organism evidence="20 21">
    <name type="scientific">Trichophyton rubrum (strain ATCC MYA-4607 / CBS 118892)</name>
    <name type="common">Athlete's foot fungus</name>
    <dbReference type="NCBI Taxonomy" id="559305"/>
    <lineage>
        <taxon>Eukaryota</taxon>
        <taxon>Fungi</taxon>
        <taxon>Dikarya</taxon>
        <taxon>Ascomycota</taxon>
        <taxon>Pezizomycotina</taxon>
        <taxon>Eurotiomycetes</taxon>
        <taxon>Eurotiomycetidae</taxon>
        <taxon>Onygenales</taxon>
        <taxon>Arthrodermataceae</taxon>
        <taxon>Trichophyton</taxon>
    </lineage>
</organism>
<dbReference type="HOGENOM" id="CLU_003033_2_0_1"/>
<dbReference type="SMART" id="SM00320">
    <property type="entry name" value="WD40"/>
    <property type="match status" value="6"/>
</dbReference>
<dbReference type="RefSeq" id="XP_047605964.1">
    <property type="nucleotide sequence ID" value="XM_047751033.1"/>
</dbReference>
<dbReference type="PROSITE" id="PS00678">
    <property type="entry name" value="WD_REPEATS_1"/>
    <property type="match status" value="1"/>
</dbReference>
<feature type="compositionally biased region" description="Basic and acidic residues" evidence="17">
    <location>
        <begin position="489"/>
        <end position="502"/>
    </location>
</feature>
<evidence type="ECO:0000256" key="12">
    <source>
        <dbReference type="ARBA" id="ARBA00023136"/>
    </source>
</evidence>
<dbReference type="FunFam" id="2.130.10.10:FF:000193">
    <property type="entry name" value="Protein transport protein SEC31, putative"/>
    <property type="match status" value="1"/>
</dbReference>
<dbReference type="InParanoid" id="A0A080WKD4"/>
<feature type="repeat" description="WD" evidence="16">
    <location>
        <begin position="253"/>
        <end position="295"/>
    </location>
</feature>
<keyword evidence="13" id="KW-0968">Cytoplasmic vesicle</keyword>
<keyword evidence="21" id="KW-1185">Reference proteome</keyword>
<comment type="subcellular location">
    <subcellularLocation>
        <location evidence="1">Cytoplasmic vesicle</location>
        <location evidence="1">COPII-coated vesicle membrane</location>
        <topology evidence="1">Peripheral membrane protein</topology>
        <orientation evidence="1">Cytoplasmic side</orientation>
    </subcellularLocation>
    <subcellularLocation>
        <location evidence="2">Endoplasmic reticulum membrane</location>
        <topology evidence="2">Peripheral membrane protein</topology>
        <orientation evidence="2">Cytoplasmic side</orientation>
    </subcellularLocation>
</comment>
<dbReference type="EMBL" id="GG700650">
    <property type="protein sequence ID" value="KFL61227.1"/>
    <property type="molecule type" value="Genomic_DNA"/>
</dbReference>
<dbReference type="PROSITE" id="PS50082">
    <property type="entry name" value="WD_REPEATS_2"/>
    <property type="match status" value="2"/>
</dbReference>
<evidence type="ECO:0000256" key="14">
    <source>
        <dbReference type="ARBA" id="ARBA00025471"/>
    </source>
</evidence>
<dbReference type="InterPro" id="IPR024298">
    <property type="entry name" value="Sec16_Sec23-bd"/>
</dbReference>
<proteinExistence type="inferred from homology"/>
<comment type="function">
    <text evidence="14">Component of the coat protein complex II (COPII) which promotes the formation of transport vesicles from the endoplasmic reticulum (ER). The coat has two main functions, the physical deformation of the endoplasmic reticulum membrane into vesicles and the selection of cargo molecules.</text>
</comment>
<evidence type="ECO:0000313" key="21">
    <source>
        <dbReference type="Proteomes" id="UP000008864"/>
    </source>
</evidence>
<evidence type="ECO:0000256" key="17">
    <source>
        <dbReference type="SAM" id="MobiDB-lite"/>
    </source>
</evidence>
<dbReference type="Proteomes" id="UP000008864">
    <property type="component" value="Unassembled WGS sequence"/>
</dbReference>
<evidence type="ECO:0000256" key="16">
    <source>
        <dbReference type="PROSITE-ProRule" id="PRU00221"/>
    </source>
</evidence>
<dbReference type="GO" id="GO:0015031">
    <property type="term" value="P:protein transport"/>
    <property type="evidence" value="ECO:0007669"/>
    <property type="project" value="UniProtKB-KW"/>
</dbReference>
<dbReference type="Gene3D" id="1.25.40.1030">
    <property type="match status" value="1"/>
</dbReference>
<dbReference type="GO" id="GO:0070971">
    <property type="term" value="C:endoplasmic reticulum exit site"/>
    <property type="evidence" value="ECO:0007669"/>
    <property type="project" value="TreeGrafter"/>
</dbReference>
<protein>
    <recommendedName>
        <fullName evidence="5">Protein transport protein SEC31</fullName>
    </recommendedName>
    <alternativeName>
        <fullName evidence="4">Protein transport protein sec31</fullName>
    </alternativeName>
</protein>
<evidence type="ECO:0000256" key="5">
    <source>
        <dbReference type="ARBA" id="ARBA00021236"/>
    </source>
</evidence>
<feature type="region of interest" description="Disordered" evidence="17">
    <location>
        <begin position="806"/>
        <end position="977"/>
    </location>
</feature>
<evidence type="ECO:0000256" key="2">
    <source>
        <dbReference type="ARBA" id="ARBA00004397"/>
    </source>
</evidence>
<evidence type="ECO:0000256" key="1">
    <source>
        <dbReference type="ARBA" id="ARBA00004299"/>
    </source>
</evidence>
<evidence type="ECO:0000256" key="11">
    <source>
        <dbReference type="ARBA" id="ARBA00022927"/>
    </source>
</evidence>
<dbReference type="Gene3D" id="2.130.10.10">
    <property type="entry name" value="YVTN repeat-like/Quinoprotein amine dehydrogenase"/>
    <property type="match status" value="1"/>
</dbReference>
<dbReference type="Pfam" id="PF00400">
    <property type="entry name" value="WD40"/>
    <property type="match status" value="1"/>
</dbReference>
<feature type="repeat" description="WD" evidence="16">
    <location>
        <begin position="162"/>
        <end position="204"/>
    </location>
</feature>
<keyword evidence="12" id="KW-0472">Membrane</keyword>